<accession>A0ABV1RKM2</accession>
<name>A0ABV1RKM2_9ALTE</name>
<reference evidence="7 8" key="1">
    <citation type="submission" date="2024-06" db="EMBL/GenBank/DDBJ databases">
        <authorList>
            <person name="Chen R.Y."/>
        </authorList>
    </citation>
    <scope>NUCLEOTIDE SEQUENCE [LARGE SCALE GENOMIC DNA]</scope>
    <source>
        <strain evidence="7 8">D2</strain>
    </source>
</reference>
<dbReference type="Pfam" id="PF00892">
    <property type="entry name" value="EamA"/>
    <property type="match status" value="2"/>
</dbReference>
<feature type="transmembrane region" description="Helical" evidence="5">
    <location>
        <begin position="157"/>
        <end position="177"/>
    </location>
</feature>
<organism evidence="7 8">
    <name type="scientific">Catenovulum sediminis</name>
    <dbReference type="NCBI Taxonomy" id="1740262"/>
    <lineage>
        <taxon>Bacteria</taxon>
        <taxon>Pseudomonadati</taxon>
        <taxon>Pseudomonadota</taxon>
        <taxon>Gammaproteobacteria</taxon>
        <taxon>Alteromonadales</taxon>
        <taxon>Alteromonadaceae</taxon>
        <taxon>Catenovulum</taxon>
    </lineage>
</organism>
<evidence type="ECO:0000256" key="1">
    <source>
        <dbReference type="ARBA" id="ARBA00004141"/>
    </source>
</evidence>
<gene>
    <name evidence="7" type="ORF">ABS311_16225</name>
</gene>
<dbReference type="SUPFAM" id="SSF103481">
    <property type="entry name" value="Multidrug resistance efflux transporter EmrE"/>
    <property type="match status" value="2"/>
</dbReference>
<dbReference type="PANTHER" id="PTHR32322:SF9">
    <property type="entry name" value="AMINO-ACID METABOLITE EFFLUX PUMP-RELATED"/>
    <property type="match status" value="1"/>
</dbReference>
<keyword evidence="2 5" id="KW-0812">Transmembrane</keyword>
<dbReference type="InterPro" id="IPR037185">
    <property type="entry name" value="EmrE-like"/>
</dbReference>
<comment type="caution">
    <text evidence="7">The sequence shown here is derived from an EMBL/GenBank/DDBJ whole genome shotgun (WGS) entry which is preliminary data.</text>
</comment>
<comment type="subcellular location">
    <subcellularLocation>
        <location evidence="1">Membrane</location>
        <topology evidence="1">Multi-pass membrane protein</topology>
    </subcellularLocation>
</comment>
<keyword evidence="8" id="KW-1185">Reference proteome</keyword>
<feature type="transmembrane region" description="Helical" evidence="5">
    <location>
        <begin position="250"/>
        <end position="268"/>
    </location>
</feature>
<feature type="transmembrane region" description="Helical" evidence="5">
    <location>
        <begin position="219"/>
        <end position="238"/>
    </location>
</feature>
<keyword evidence="3 5" id="KW-1133">Transmembrane helix</keyword>
<sequence length="294" mass="31872">MIIFSYIRKNKNNHLCWLLFAVLAFAGNSVVCRLALYSEHIDPISFTSLRLSSGAVVLFLLAYFKQAHSHLDDNVIKPKHWFSTACLCLYAFLFAYAYLQLPSGTGALILFASVQLTLLLFSFLAGQKFARNEWIGMGLATTGMLLVTLPNSQSADLGYVFLMALAGIAWGGYTLVGRASQTPIFDSKVSFILSVPVAMGVFAMVMLLTDSVSWQPIGIGYALISGVLCSGLGYYVWYKVLPTISASQTIAAQLSVPVVAAIGGLLFIGEPITLLFILACAFVSAGVYLVFLRI</sequence>
<dbReference type="PANTHER" id="PTHR32322">
    <property type="entry name" value="INNER MEMBRANE TRANSPORTER"/>
    <property type="match status" value="1"/>
</dbReference>
<dbReference type="RefSeq" id="WP_350402784.1">
    <property type="nucleotide sequence ID" value="NZ_JBELOE010000265.1"/>
</dbReference>
<feature type="domain" description="EamA" evidence="6">
    <location>
        <begin position="15"/>
        <end position="148"/>
    </location>
</feature>
<evidence type="ECO:0000256" key="4">
    <source>
        <dbReference type="ARBA" id="ARBA00023136"/>
    </source>
</evidence>
<evidence type="ECO:0000256" key="3">
    <source>
        <dbReference type="ARBA" id="ARBA00022989"/>
    </source>
</evidence>
<protein>
    <submittedName>
        <fullName evidence="7">DMT family transporter</fullName>
    </submittedName>
</protein>
<feature type="transmembrane region" description="Helical" evidence="5">
    <location>
        <begin position="105"/>
        <end position="125"/>
    </location>
</feature>
<feature type="transmembrane region" description="Helical" evidence="5">
    <location>
        <begin position="134"/>
        <end position="151"/>
    </location>
</feature>
<feature type="transmembrane region" description="Helical" evidence="5">
    <location>
        <begin position="44"/>
        <end position="64"/>
    </location>
</feature>
<feature type="domain" description="EamA" evidence="6">
    <location>
        <begin position="160"/>
        <end position="291"/>
    </location>
</feature>
<evidence type="ECO:0000256" key="2">
    <source>
        <dbReference type="ARBA" id="ARBA00022692"/>
    </source>
</evidence>
<dbReference type="EMBL" id="JBELOE010000265">
    <property type="protein sequence ID" value="MER2493425.1"/>
    <property type="molecule type" value="Genomic_DNA"/>
</dbReference>
<proteinExistence type="predicted"/>
<evidence type="ECO:0000256" key="5">
    <source>
        <dbReference type="SAM" id="Phobius"/>
    </source>
</evidence>
<dbReference type="Proteomes" id="UP001467690">
    <property type="component" value="Unassembled WGS sequence"/>
</dbReference>
<evidence type="ECO:0000259" key="6">
    <source>
        <dbReference type="Pfam" id="PF00892"/>
    </source>
</evidence>
<dbReference type="InterPro" id="IPR000620">
    <property type="entry name" value="EamA_dom"/>
</dbReference>
<dbReference type="InterPro" id="IPR050638">
    <property type="entry name" value="AA-Vitamin_Transporters"/>
</dbReference>
<keyword evidence="4 5" id="KW-0472">Membrane</keyword>
<feature type="transmembrane region" description="Helical" evidence="5">
    <location>
        <begin position="189"/>
        <end position="207"/>
    </location>
</feature>
<feature type="transmembrane region" description="Helical" evidence="5">
    <location>
        <begin position="274"/>
        <end position="292"/>
    </location>
</feature>
<feature type="transmembrane region" description="Helical" evidence="5">
    <location>
        <begin position="80"/>
        <end position="99"/>
    </location>
</feature>
<evidence type="ECO:0000313" key="8">
    <source>
        <dbReference type="Proteomes" id="UP001467690"/>
    </source>
</evidence>
<evidence type="ECO:0000313" key="7">
    <source>
        <dbReference type="EMBL" id="MER2493425.1"/>
    </source>
</evidence>